<proteinExistence type="inferred from homology"/>
<dbReference type="EMBL" id="APLQ01000010">
    <property type="protein sequence ID" value="ENO16550.1"/>
    <property type="molecule type" value="Genomic_DNA"/>
</dbReference>
<sequence length="239" mass="27185">MTIWRKVGTLFRASAHEPMEKLVDANALRIMAQELRDTEQSMVNAKRELAGLMAEARQLTRSNQQLETTIAQREAQARQAIDKGEDALALELAERIAEDENLLAEQKRHADHLGGQEKMLRKHLQQAGRKLQHYKRELSLARANHNAERVLDQLGSRTVGLHAHIGDLAESGKRIRERQTRFTDIHESLRELEQDEAHGNLERKLRDAGIDTGKHDGAAVLARLRRDRGQLGNESEERL</sequence>
<feature type="coiled-coil region" evidence="2">
    <location>
        <begin position="28"/>
        <end position="83"/>
    </location>
</feature>
<dbReference type="HOGENOM" id="CLU_102201_0_0_6"/>
<evidence type="ECO:0000256" key="1">
    <source>
        <dbReference type="ARBA" id="ARBA00043985"/>
    </source>
</evidence>
<accession>N6W1Y2</accession>
<dbReference type="AlphaFoldDB" id="N6W1Y2"/>
<evidence type="ECO:0000313" key="3">
    <source>
        <dbReference type="EMBL" id="ENO16550.1"/>
    </source>
</evidence>
<gene>
    <name evidence="3" type="ORF">J057_02530</name>
</gene>
<dbReference type="InterPro" id="IPR007157">
    <property type="entry name" value="PspA_VIPP1"/>
</dbReference>
<dbReference type="Pfam" id="PF04012">
    <property type="entry name" value="PspA_IM30"/>
    <property type="match status" value="1"/>
</dbReference>
<reference evidence="3 4" key="1">
    <citation type="journal article" date="2013" name="Genome Announc.">
        <title>Genome Sequence of the Polycyclic Aromatic Hydrocarbon-Degrading Bacterium Strain Marinobacter nanhaiticus D15-8WT.</title>
        <authorList>
            <person name="Cui Z."/>
            <person name="Gao W."/>
            <person name="Li Q."/>
            <person name="Xu G."/>
            <person name="Zheng L."/>
        </authorList>
    </citation>
    <scope>NUCLEOTIDE SEQUENCE [LARGE SCALE GENOMIC DNA]</scope>
    <source>
        <strain evidence="3 4">D15-8W</strain>
    </source>
</reference>
<name>N6W1Y2_9GAMM</name>
<dbReference type="OrthoDB" id="8844617at2"/>
<dbReference type="PANTHER" id="PTHR31088">
    <property type="entry name" value="MEMBRANE-ASSOCIATED PROTEIN VIPP1, CHLOROPLASTIC"/>
    <property type="match status" value="1"/>
</dbReference>
<evidence type="ECO:0000256" key="2">
    <source>
        <dbReference type="SAM" id="Coils"/>
    </source>
</evidence>
<keyword evidence="4" id="KW-1185">Reference proteome</keyword>
<dbReference type="PANTHER" id="PTHR31088:SF9">
    <property type="entry name" value="PHAGE SHOCK PROTEIN A"/>
    <property type="match status" value="1"/>
</dbReference>
<comment type="caution">
    <text evidence="3">The sequence shown here is derived from an EMBL/GenBank/DDBJ whole genome shotgun (WGS) entry which is preliminary data.</text>
</comment>
<evidence type="ECO:0000313" key="4">
    <source>
        <dbReference type="Proteomes" id="UP000013165"/>
    </source>
</evidence>
<organism evidence="3 4">
    <name type="scientific">Marinobacter nanhaiticus D15-8W</name>
    <dbReference type="NCBI Taxonomy" id="626887"/>
    <lineage>
        <taxon>Bacteria</taxon>
        <taxon>Pseudomonadati</taxon>
        <taxon>Pseudomonadota</taxon>
        <taxon>Gammaproteobacteria</taxon>
        <taxon>Pseudomonadales</taxon>
        <taxon>Marinobacteraceae</taxon>
        <taxon>Marinobacter</taxon>
    </lineage>
</organism>
<comment type="similarity">
    <text evidence="1">Belongs to the PspA/Vipp/IM30 family.</text>
</comment>
<dbReference type="STRING" id="626887.J057_02530"/>
<dbReference type="eggNOG" id="COG1842">
    <property type="taxonomic scope" value="Bacteria"/>
</dbReference>
<dbReference type="Proteomes" id="UP000013165">
    <property type="component" value="Unassembled WGS sequence"/>
</dbReference>
<protein>
    <submittedName>
        <fullName evidence="3">PspA/IM30 family protein</fullName>
    </submittedName>
</protein>
<keyword evidence="2" id="KW-0175">Coiled coil</keyword>
<dbReference type="RefSeq" id="WP_004583060.1">
    <property type="nucleotide sequence ID" value="NZ_AP028878.1"/>
</dbReference>
<dbReference type="PATRIC" id="fig|626887.3.peg.485"/>